<proteinExistence type="predicted"/>
<reference evidence="3 4" key="1">
    <citation type="submission" date="2019-07" db="EMBL/GenBank/DDBJ databases">
        <title>De Novo Assembly of kiwifruit Actinidia rufa.</title>
        <authorList>
            <person name="Sugita-Konishi S."/>
            <person name="Sato K."/>
            <person name="Mori E."/>
            <person name="Abe Y."/>
            <person name="Kisaki G."/>
            <person name="Hamano K."/>
            <person name="Suezawa K."/>
            <person name="Otani M."/>
            <person name="Fukuda T."/>
            <person name="Manabe T."/>
            <person name="Gomi K."/>
            <person name="Tabuchi M."/>
            <person name="Akimitsu K."/>
            <person name="Kataoka I."/>
        </authorList>
    </citation>
    <scope>NUCLEOTIDE SEQUENCE [LARGE SCALE GENOMIC DNA]</scope>
    <source>
        <strain evidence="4">cv. Fuchu</strain>
    </source>
</reference>
<evidence type="ECO:0000256" key="1">
    <source>
        <dbReference type="SAM" id="Coils"/>
    </source>
</evidence>
<keyword evidence="4" id="KW-1185">Reference proteome</keyword>
<dbReference type="OrthoDB" id="1301859at2759"/>
<dbReference type="EMBL" id="BJWL01000005">
    <property type="protein sequence ID" value="GFY87131.1"/>
    <property type="molecule type" value="Genomic_DNA"/>
</dbReference>
<feature type="compositionally biased region" description="Basic and acidic residues" evidence="2">
    <location>
        <begin position="136"/>
        <end position="145"/>
    </location>
</feature>
<comment type="caution">
    <text evidence="3">The sequence shown here is derived from an EMBL/GenBank/DDBJ whole genome shotgun (WGS) entry which is preliminary data.</text>
</comment>
<organism evidence="3 4">
    <name type="scientific">Actinidia rufa</name>
    <dbReference type="NCBI Taxonomy" id="165716"/>
    <lineage>
        <taxon>Eukaryota</taxon>
        <taxon>Viridiplantae</taxon>
        <taxon>Streptophyta</taxon>
        <taxon>Embryophyta</taxon>
        <taxon>Tracheophyta</taxon>
        <taxon>Spermatophyta</taxon>
        <taxon>Magnoliopsida</taxon>
        <taxon>eudicotyledons</taxon>
        <taxon>Gunneridae</taxon>
        <taxon>Pentapetalae</taxon>
        <taxon>asterids</taxon>
        <taxon>Ericales</taxon>
        <taxon>Actinidiaceae</taxon>
        <taxon>Actinidia</taxon>
    </lineage>
</organism>
<evidence type="ECO:0000256" key="2">
    <source>
        <dbReference type="SAM" id="MobiDB-lite"/>
    </source>
</evidence>
<dbReference type="Proteomes" id="UP000585474">
    <property type="component" value="Unassembled WGS sequence"/>
</dbReference>
<feature type="coiled-coil region" evidence="1">
    <location>
        <begin position="338"/>
        <end position="372"/>
    </location>
</feature>
<evidence type="ECO:0000313" key="4">
    <source>
        <dbReference type="Proteomes" id="UP000585474"/>
    </source>
</evidence>
<accession>A0A7J0EKY2</accession>
<keyword evidence="1" id="KW-0175">Coiled coil</keyword>
<protein>
    <submittedName>
        <fullName evidence="3">Uncharacterized protein</fullName>
    </submittedName>
</protein>
<feature type="region of interest" description="Disordered" evidence="2">
    <location>
        <begin position="120"/>
        <end position="160"/>
    </location>
</feature>
<gene>
    <name evidence="3" type="ORF">Acr_05g0007700</name>
</gene>
<sequence>MTQGDLDSLRETYGKPILSHWGSGRGSLGTERRSCLPVMARSRIGVRMALLQGETGKNIMKGAPSNDKGWKKRFFFVSGDDWEFHPSIPREEGPRRRHFKIPMVLYSRTFHKYFATDQVKMSSSGGGTAKGDIGSEAERDIRGRDVASTGDESESSHSKDVPRPEVLLLVALAQALILGWGLDRTLGYPLSSDQMRIKLSHLTKVVAEKTATSSSKGIVIFETSKMASKKRALDDGSKGKQVAPLPKVKKTKTGSNAHVVPTRPPVPGEGSTDKSVPGEGLGPHVSVMTSAATTKKILAGVILPADKKKVEKLTFNQVVTKFLHVLGHGPPAEANTKEKKASEEVEARNKKVARLESQVAELEKSQNLANGRIIATFKESEDFQEAVVASASSYFGDGFDFCKKQLAHQYPNHGIDFDDIEMD</sequence>
<dbReference type="AlphaFoldDB" id="A0A7J0EKY2"/>
<feature type="region of interest" description="Disordered" evidence="2">
    <location>
        <begin position="231"/>
        <end position="282"/>
    </location>
</feature>
<evidence type="ECO:0000313" key="3">
    <source>
        <dbReference type="EMBL" id="GFY87131.1"/>
    </source>
</evidence>
<name>A0A7J0EKY2_9ERIC</name>